<feature type="domain" description="PGG" evidence="10">
    <location>
        <begin position="296"/>
        <end position="414"/>
    </location>
</feature>
<feature type="region of interest" description="Disordered" evidence="8">
    <location>
        <begin position="323"/>
        <end position="344"/>
    </location>
</feature>
<feature type="transmembrane region" description="Helical" evidence="9">
    <location>
        <begin position="425"/>
        <end position="443"/>
    </location>
</feature>
<dbReference type="GO" id="GO:0005886">
    <property type="term" value="C:plasma membrane"/>
    <property type="evidence" value="ECO:0007669"/>
    <property type="project" value="TreeGrafter"/>
</dbReference>
<evidence type="ECO:0000256" key="7">
    <source>
        <dbReference type="PROSITE-ProRule" id="PRU00023"/>
    </source>
</evidence>
<dbReference type="Proteomes" id="UP001190926">
    <property type="component" value="Unassembled WGS sequence"/>
</dbReference>
<evidence type="ECO:0000256" key="4">
    <source>
        <dbReference type="ARBA" id="ARBA00022989"/>
    </source>
</evidence>
<dbReference type="InterPro" id="IPR026961">
    <property type="entry name" value="PGG_dom"/>
</dbReference>
<evidence type="ECO:0000256" key="2">
    <source>
        <dbReference type="ARBA" id="ARBA00022692"/>
    </source>
</evidence>
<dbReference type="AlphaFoldDB" id="A0AAD4P6N2"/>
<dbReference type="PANTHER" id="PTHR24186:SF56">
    <property type="entry name" value="PGG DOMAIN-CONTAINING PROTEIN"/>
    <property type="match status" value="1"/>
</dbReference>
<feature type="region of interest" description="Disordered" evidence="8">
    <location>
        <begin position="259"/>
        <end position="278"/>
    </location>
</feature>
<name>A0AAD4P6N2_PERFH</name>
<dbReference type="InterPro" id="IPR036770">
    <property type="entry name" value="Ankyrin_rpt-contain_sf"/>
</dbReference>
<gene>
    <name evidence="11" type="ORF">C2S53_013491</name>
</gene>
<organism evidence="11 12">
    <name type="scientific">Perilla frutescens var. hirtella</name>
    <name type="common">Perilla citriodora</name>
    <name type="synonym">Perilla setoyensis</name>
    <dbReference type="NCBI Taxonomy" id="608512"/>
    <lineage>
        <taxon>Eukaryota</taxon>
        <taxon>Viridiplantae</taxon>
        <taxon>Streptophyta</taxon>
        <taxon>Embryophyta</taxon>
        <taxon>Tracheophyta</taxon>
        <taxon>Spermatophyta</taxon>
        <taxon>Magnoliopsida</taxon>
        <taxon>eudicotyledons</taxon>
        <taxon>Gunneridae</taxon>
        <taxon>Pentapetalae</taxon>
        <taxon>asterids</taxon>
        <taxon>lamiids</taxon>
        <taxon>Lamiales</taxon>
        <taxon>Lamiaceae</taxon>
        <taxon>Nepetoideae</taxon>
        <taxon>Elsholtzieae</taxon>
        <taxon>Perilla</taxon>
    </lineage>
</organism>
<evidence type="ECO:0000313" key="12">
    <source>
        <dbReference type="Proteomes" id="UP001190926"/>
    </source>
</evidence>
<evidence type="ECO:0000313" key="11">
    <source>
        <dbReference type="EMBL" id="KAH6828924.1"/>
    </source>
</evidence>
<dbReference type="PANTHER" id="PTHR24186">
    <property type="entry name" value="PROTEIN PHOSPHATASE 1 REGULATORY SUBUNIT"/>
    <property type="match status" value="1"/>
</dbReference>
<feature type="compositionally biased region" description="Pro residues" evidence="8">
    <location>
        <begin position="328"/>
        <end position="337"/>
    </location>
</feature>
<keyword evidence="5 7" id="KW-0040">ANK repeat</keyword>
<dbReference type="SUPFAM" id="SSF48403">
    <property type="entry name" value="Ankyrin repeat"/>
    <property type="match status" value="1"/>
</dbReference>
<accession>A0AAD4P6N2</accession>
<feature type="repeat" description="ANK" evidence="7">
    <location>
        <begin position="107"/>
        <end position="129"/>
    </location>
</feature>
<dbReference type="Gene3D" id="1.25.40.20">
    <property type="entry name" value="Ankyrin repeat-containing domain"/>
    <property type="match status" value="2"/>
</dbReference>
<protein>
    <recommendedName>
        <fullName evidence="10">PGG domain-containing protein</fullName>
    </recommendedName>
</protein>
<evidence type="ECO:0000256" key="8">
    <source>
        <dbReference type="SAM" id="MobiDB-lite"/>
    </source>
</evidence>
<keyword evidence="3" id="KW-0677">Repeat</keyword>
<dbReference type="Pfam" id="PF12796">
    <property type="entry name" value="Ank_2"/>
    <property type="match status" value="2"/>
</dbReference>
<dbReference type="Pfam" id="PF13962">
    <property type="entry name" value="PGG"/>
    <property type="match status" value="1"/>
</dbReference>
<keyword evidence="6 9" id="KW-0472">Membrane</keyword>
<dbReference type="SMART" id="SM00248">
    <property type="entry name" value="ANK"/>
    <property type="match status" value="6"/>
</dbReference>
<keyword evidence="4 9" id="KW-1133">Transmembrane helix</keyword>
<dbReference type="InterPro" id="IPR002110">
    <property type="entry name" value="Ankyrin_rpt"/>
</dbReference>
<sequence>MDTKILLLEEAARHGKLDILEKLVKENPAVLADFKLKSLGESLLHQATKCRQPSFVRELMKIDPDVAGEVDKDGFRPLDIAVIMGDLVIVREILSFNKNLCTLKGKDGRSALHYAAMKGRTDVIDALLSLCPDSIEDVTVRNGETALHLAVKNHQFDAFIALVRWAERLNKESMINKGDDEGNTVLHVAVLTKQYACIDVLLAKNSRSRGTIDVNARNGNGSTALDVLQIEDSYDIKINQMLENLGAVRSPDDFPYTTKQSKHYTRIPKSSPKHDQSSKHDWFTYFKFQMQRDSPSDTRNALLVVAALIATVCFTAGLQPPKGIIIDKPPPPSPPPPPEDEERSLPGAVAGVAAATAILGSYATSLMFLFANSLGFTSSTCIIIYLTSGFPFQRELHMALYSMMFSYGFAVISIVKDLDKKKEKLAYGLLSIAFALPFALRWLPRWGSKAWNHWRNRNARLL</sequence>
<keyword evidence="2 9" id="KW-0812">Transmembrane</keyword>
<evidence type="ECO:0000256" key="6">
    <source>
        <dbReference type="ARBA" id="ARBA00023136"/>
    </source>
</evidence>
<dbReference type="PROSITE" id="PS50297">
    <property type="entry name" value="ANK_REP_REGION"/>
    <property type="match status" value="1"/>
</dbReference>
<evidence type="ECO:0000259" key="10">
    <source>
        <dbReference type="Pfam" id="PF13962"/>
    </source>
</evidence>
<dbReference type="PROSITE" id="PS50088">
    <property type="entry name" value="ANK_REPEAT"/>
    <property type="match status" value="1"/>
</dbReference>
<feature type="transmembrane region" description="Helical" evidence="9">
    <location>
        <begin position="398"/>
        <end position="418"/>
    </location>
</feature>
<evidence type="ECO:0000256" key="5">
    <source>
        <dbReference type="ARBA" id="ARBA00023043"/>
    </source>
</evidence>
<evidence type="ECO:0000256" key="9">
    <source>
        <dbReference type="SAM" id="Phobius"/>
    </source>
</evidence>
<comment type="subcellular location">
    <subcellularLocation>
        <location evidence="1">Membrane</location>
        <topology evidence="1">Multi-pass membrane protein</topology>
    </subcellularLocation>
</comment>
<proteinExistence type="predicted"/>
<reference evidence="11 12" key="1">
    <citation type="journal article" date="2021" name="Nat. Commun.">
        <title>Incipient diploidization of the medicinal plant Perilla within 10,000 years.</title>
        <authorList>
            <person name="Zhang Y."/>
            <person name="Shen Q."/>
            <person name="Leng L."/>
            <person name="Zhang D."/>
            <person name="Chen S."/>
            <person name="Shi Y."/>
            <person name="Ning Z."/>
            <person name="Chen S."/>
        </authorList>
    </citation>
    <scope>NUCLEOTIDE SEQUENCE [LARGE SCALE GENOMIC DNA]</scope>
    <source>
        <strain evidence="12">cv. PC099</strain>
    </source>
</reference>
<evidence type="ECO:0000256" key="1">
    <source>
        <dbReference type="ARBA" id="ARBA00004141"/>
    </source>
</evidence>
<dbReference type="EMBL" id="SDAM02000119">
    <property type="protein sequence ID" value="KAH6828924.1"/>
    <property type="molecule type" value="Genomic_DNA"/>
</dbReference>
<feature type="transmembrane region" description="Helical" evidence="9">
    <location>
        <begin position="366"/>
        <end position="386"/>
    </location>
</feature>
<comment type="caution">
    <text evidence="11">The sequence shown here is derived from an EMBL/GenBank/DDBJ whole genome shotgun (WGS) entry which is preliminary data.</text>
</comment>
<keyword evidence="12" id="KW-1185">Reference proteome</keyword>
<evidence type="ECO:0000256" key="3">
    <source>
        <dbReference type="ARBA" id="ARBA00022737"/>
    </source>
</evidence>